<dbReference type="EMBL" id="EQ962654">
    <property type="protein sequence ID" value="EED20151.1"/>
    <property type="molecule type" value="Genomic_DNA"/>
</dbReference>
<dbReference type="FunCoup" id="B8M6T1">
    <property type="interactions" value="740"/>
</dbReference>
<gene>
    <name evidence="6" type="ORF">TSTA_033930</name>
</gene>
<dbReference type="eggNOG" id="KOG1008">
    <property type="taxonomic scope" value="Eukaryota"/>
</dbReference>
<evidence type="ECO:0000256" key="2">
    <source>
        <dbReference type="ARBA" id="ARBA00022574"/>
    </source>
</evidence>
<dbReference type="OrthoDB" id="341486at2759"/>
<dbReference type="HOGENOM" id="CLU_005843_0_0_1"/>
<dbReference type="STRING" id="441959.B8M6T1"/>
<dbReference type="PANTHER" id="PTHR16453:SF9">
    <property type="entry name" value="GATOR COMPLEX PROTEIN MIOS"/>
    <property type="match status" value="1"/>
</dbReference>
<evidence type="ECO:0000259" key="4">
    <source>
        <dbReference type="Pfam" id="PF17034"/>
    </source>
</evidence>
<evidence type="ECO:0000256" key="3">
    <source>
        <dbReference type="ARBA" id="ARBA00022737"/>
    </source>
</evidence>
<proteinExistence type="inferred from homology"/>
<dbReference type="SMART" id="SM00320">
    <property type="entry name" value="WD40"/>
    <property type="match status" value="4"/>
</dbReference>
<dbReference type="PhylomeDB" id="B8M6T1"/>
<dbReference type="Proteomes" id="UP000001745">
    <property type="component" value="Unassembled WGS sequence"/>
</dbReference>
<dbReference type="GO" id="GO:1904263">
    <property type="term" value="P:positive regulation of TORC1 signaling"/>
    <property type="evidence" value="ECO:0007669"/>
    <property type="project" value="TreeGrafter"/>
</dbReference>
<organism evidence="6 7">
    <name type="scientific">Talaromyces stipitatus (strain ATCC 10500 / CBS 375.48 / QM 6759 / NRRL 1006)</name>
    <name type="common">Penicillium stipitatum</name>
    <dbReference type="NCBI Taxonomy" id="441959"/>
    <lineage>
        <taxon>Eukaryota</taxon>
        <taxon>Fungi</taxon>
        <taxon>Dikarya</taxon>
        <taxon>Ascomycota</taxon>
        <taxon>Pezizomycotina</taxon>
        <taxon>Eurotiomycetes</taxon>
        <taxon>Eurotiomycetidae</taxon>
        <taxon>Eurotiales</taxon>
        <taxon>Trichocomaceae</taxon>
        <taxon>Talaromyces</taxon>
        <taxon>Talaromyces sect. Talaromyces</taxon>
    </lineage>
</organism>
<feature type="domain" description="GATOR2 complex protein MIO zinc-ribbon like" evidence="4">
    <location>
        <begin position="905"/>
        <end position="1018"/>
    </location>
</feature>
<dbReference type="AlphaFoldDB" id="B8M6T1"/>
<dbReference type="InParanoid" id="B8M6T1"/>
<feature type="domain" description="MIOS-like alpha-solenoid" evidence="5">
    <location>
        <begin position="476"/>
        <end position="709"/>
    </location>
</feature>
<sequence length="1019" mass="113676">METAIRWSPSSTTQEQRFLYVDVIGKSFKLCRITSVKGNDLEYDVLSTHVRVPGFRAFDWSAADESLIAVGQSSGEVNLLRMDGNSNESWSFPLRNQRYCNAVAFSSHGLLAGGLDKVRNDVCLNVWDVNHRIMTGSSRGTLASDRQGAEPLRKLSSDPITSIKFFRDQPDTLVAGVKGQFLKLFDLRDSSSQAFLTFSTKCVHNTAVDWLDENYFASCSSSADATVCIWDRRMGPRLTAGPNPDGGQVGPSLSLGNSVQNASIWSLRFSRTKRGCLGVLSSNGQFKMFDIAKEYLSAGDRNSVDETLGQGSSSSYPEQIYTKNIRDIRHPYHHHTRGYNKLDRVVSFDFLNMSRANEPTAVTLLGTGKVEFVTVQSSAPPIRISSQNVLVRGTPSGERDFKTINPRPLREKISTIIQSLRDNAQIPYFKMNGLPEEDKKCLSSRESREQALFLGRVKPKLKAADVLAYLSVSQARCREGYLFDCEKNIRIVSDDPDLQEFWNWVRHSREESANGSTIVNRIDMSYLGICDVWFNEIGASSKELRQHSSINAVDLAPDQMIKDMVQQLKIPEGKGCETDFWEHRQLCLHICGAIESEKELEQIVDDLVKKRQHTKAAALAIFQNEAKVAFHALRRNEPTQAHKLLAMAIVGAAKGQQSDKDWEETCNEIATELTDPYARAVLALVSKGKWESVLAETTLPLKYRVEVALRWLPDDDLTTYLQETKEEVIRQGDIEGILLTGLRHSALDLFQSYIRKFNDVQTAVLAMSHTTPRFIDDETSKAIFRAWRETYRRQINSWKMQIERTRFDVGSRRCAVTWDGRRLIAPAPQQVSLTCNYCTRPLHQTESISSTISGGLSTSTSTAGTASAASDLLQGGGTTTPNPAAAILANNQSSYLGAQGPILMSGTVCPKCFRHMPRCGVCSLWLGSPDPMSRAAIAADAKREEEEKLNIEEVEGNLQVNSNAPGTKKRNGRSEDDITRRFVVFCINCNHGFHANHAKAWFAKHRVCPVAECSCVCDR</sequence>
<name>B8M6T1_TALSN</name>
<reference evidence="7" key="1">
    <citation type="journal article" date="2015" name="Genome Announc.">
        <title>Genome sequence of the AIDS-associated pathogen Penicillium marneffei (ATCC18224) and its near taxonomic relative Talaromyces stipitatus (ATCC10500).</title>
        <authorList>
            <person name="Nierman W.C."/>
            <person name="Fedorova-Abrams N.D."/>
            <person name="Andrianopoulos A."/>
        </authorList>
    </citation>
    <scope>NUCLEOTIDE SEQUENCE [LARGE SCALE GENOMIC DNA]</scope>
    <source>
        <strain evidence="7">ATCC 10500 / CBS 375.48 / QM 6759 / NRRL 1006</strain>
    </source>
</reference>
<dbReference type="GO" id="GO:0005737">
    <property type="term" value="C:cytoplasm"/>
    <property type="evidence" value="ECO:0007669"/>
    <property type="project" value="TreeGrafter"/>
</dbReference>
<dbReference type="InterPro" id="IPR036322">
    <property type="entry name" value="WD40_repeat_dom_sf"/>
</dbReference>
<keyword evidence="3" id="KW-0677">Repeat</keyword>
<dbReference type="Gene3D" id="2.130.10.10">
    <property type="entry name" value="YVTN repeat-like/Quinoprotein amine dehydrogenase"/>
    <property type="match status" value="1"/>
</dbReference>
<dbReference type="RefSeq" id="XP_002480585.1">
    <property type="nucleotide sequence ID" value="XM_002480540.1"/>
</dbReference>
<keyword evidence="2" id="KW-0853">WD repeat</keyword>
<evidence type="ECO:0000256" key="1">
    <source>
        <dbReference type="ARBA" id="ARBA00009713"/>
    </source>
</evidence>
<dbReference type="InterPro" id="IPR015943">
    <property type="entry name" value="WD40/YVTN_repeat-like_dom_sf"/>
</dbReference>
<dbReference type="InterPro" id="IPR031488">
    <property type="entry name" value="Zn_ribbon_mio"/>
</dbReference>
<comment type="similarity">
    <text evidence="1">Belongs to the WD repeat mio family.</text>
</comment>
<dbReference type="Pfam" id="PF17034">
    <property type="entry name" value="zinc_ribbon_16"/>
    <property type="match status" value="1"/>
</dbReference>
<dbReference type="Pfam" id="PF21720">
    <property type="entry name" value="MIOS_WD40"/>
    <property type="match status" value="1"/>
</dbReference>
<evidence type="ECO:0000259" key="5">
    <source>
        <dbReference type="Pfam" id="PF21719"/>
    </source>
</evidence>
<evidence type="ECO:0000313" key="6">
    <source>
        <dbReference type="EMBL" id="EED20151.1"/>
    </source>
</evidence>
<keyword evidence="7" id="KW-1185">Reference proteome</keyword>
<evidence type="ECO:0000313" key="7">
    <source>
        <dbReference type="Proteomes" id="UP000001745"/>
    </source>
</evidence>
<accession>B8M6T1</accession>
<dbReference type="InterPro" id="IPR037593">
    <property type="entry name" value="MIOS/Sea4"/>
</dbReference>
<dbReference type="PANTHER" id="PTHR16453">
    <property type="entry name" value="WD40 DOMAIN-CONTAINING PROTEIN MIO FAMILY MEMBER"/>
    <property type="match status" value="1"/>
</dbReference>
<dbReference type="VEuPathDB" id="FungiDB:TSTA_033930"/>
<protein>
    <submittedName>
        <fullName evidence="6">Uncharacterized protein</fullName>
    </submittedName>
</protein>
<dbReference type="SUPFAM" id="SSF50978">
    <property type="entry name" value="WD40 repeat-like"/>
    <property type="match status" value="1"/>
</dbReference>
<dbReference type="Pfam" id="PF21719">
    <property type="entry name" value="MIOS_a-sol"/>
    <property type="match status" value="1"/>
</dbReference>
<dbReference type="GeneID" id="8097810"/>
<dbReference type="InterPro" id="IPR001680">
    <property type="entry name" value="WD40_rpt"/>
</dbReference>
<dbReference type="InterPro" id="IPR049092">
    <property type="entry name" value="MIOS_a-sol"/>
</dbReference>
<dbReference type="OMA" id="YEPTGHA"/>